<dbReference type="SUPFAM" id="SSF81324">
    <property type="entry name" value="Voltage-gated potassium channels"/>
    <property type="match status" value="2"/>
</dbReference>
<gene>
    <name evidence="12" type="ORF">PFISCL1PPCAC_9010</name>
</gene>
<evidence type="ECO:0000256" key="8">
    <source>
        <dbReference type="RuleBase" id="RU003857"/>
    </source>
</evidence>
<evidence type="ECO:0000256" key="2">
    <source>
        <dbReference type="ARBA" id="ARBA00022448"/>
    </source>
</evidence>
<proteinExistence type="inferred from homology"/>
<feature type="transmembrane region" description="Helical" evidence="10">
    <location>
        <begin position="161"/>
        <end position="182"/>
    </location>
</feature>
<evidence type="ECO:0000256" key="4">
    <source>
        <dbReference type="ARBA" id="ARBA00022989"/>
    </source>
</evidence>
<comment type="subcellular location">
    <subcellularLocation>
        <location evidence="1">Membrane</location>
        <topology evidence="1">Multi-pass membrane protein</topology>
    </subcellularLocation>
</comment>
<keyword evidence="6 10" id="KW-0472">Membrane</keyword>
<keyword evidence="3 8" id="KW-0812">Transmembrane</keyword>
<comment type="caution">
    <text evidence="12">The sequence shown here is derived from an EMBL/GenBank/DDBJ whole genome shotgun (WGS) entry which is preliminary data.</text>
</comment>
<keyword evidence="2 8" id="KW-0813">Transport</keyword>
<dbReference type="PANTHER" id="PTHR11003">
    <property type="entry name" value="POTASSIUM CHANNEL, SUBFAMILY K"/>
    <property type="match status" value="1"/>
</dbReference>
<feature type="compositionally biased region" description="Polar residues" evidence="9">
    <location>
        <begin position="307"/>
        <end position="318"/>
    </location>
</feature>
<sequence length="589" mass="65984">KERLMPGLPWDFWGALFYVGTVYTTIGYGNIFPRTVLGKALSIVYAIVGIPLVLAILSQCGRAMTNWLTEWWQRRQNLLRKKSNHQDPEAGKKEEELEEMESRTIPVSLALGLCIGWVSGCAGLFLIWESEWSYFDSLYFFCISLSTIGLGDVVPRKPHMLIIMFWLVIIGLCIVSMMLSVIQIKMEEYLCNFMIRMQKKYKEALEDGNFESADHILNRVMEDQPWFMRNLAPVLLSDKQQQQIEHQAETYERVSREWNNKTVQADFGPTFTTANAAAQACEAAVSIACDPMTPSIKSATPRRGVELSTQWSVQSGSPPSILPAPPLVTRDDDDDSISDAPSLPYDSESPPRSNDRRRSSGLEGFVSVASSFEEFNNNTRKSARVAKLIEQEAQTSRRDGRKIDRTFGTDVSLSLKTTMSAGNLKRREKMGDQCAQTDIAQFQIDEILLRLHSMQEQTREKSIPNKKTPSIMERSAETTASLLDMMLEERDDKGTQYDRAAETALMDQAVLTDVLHVLQRSSAGVQASAAGCDRRSIGTEAFGAETRSHCTSTSPTIFFPDRDEPPVDTSDAKTQSCVDSREIACSPIL</sequence>
<evidence type="ECO:0000313" key="13">
    <source>
        <dbReference type="Proteomes" id="UP001432322"/>
    </source>
</evidence>
<reference evidence="12" key="1">
    <citation type="submission" date="2023-10" db="EMBL/GenBank/DDBJ databases">
        <title>Genome assembly of Pristionchus species.</title>
        <authorList>
            <person name="Yoshida K."/>
            <person name="Sommer R.J."/>
        </authorList>
    </citation>
    <scope>NUCLEOTIDE SEQUENCE</scope>
    <source>
        <strain evidence="12">RS5133</strain>
    </source>
</reference>
<accession>A0AAV5VHI6</accession>
<evidence type="ECO:0000256" key="3">
    <source>
        <dbReference type="ARBA" id="ARBA00022692"/>
    </source>
</evidence>
<feature type="transmembrane region" description="Helical" evidence="10">
    <location>
        <begin position="37"/>
        <end position="57"/>
    </location>
</feature>
<dbReference type="EMBL" id="BTSY01000003">
    <property type="protein sequence ID" value="GMT17713.1"/>
    <property type="molecule type" value="Genomic_DNA"/>
</dbReference>
<feature type="transmembrane region" description="Helical" evidence="10">
    <location>
        <begin position="12"/>
        <end position="31"/>
    </location>
</feature>
<dbReference type="AlphaFoldDB" id="A0AAV5VHI6"/>
<evidence type="ECO:0000313" key="12">
    <source>
        <dbReference type="EMBL" id="GMT17713.1"/>
    </source>
</evidence>
<feature type="transmembrane region" description="Helical" evidence="10">
    <location>
        <begin position="134"/>
        <end position="154"/>
    </location>
</feature>
<keyword evidence="5 8" id="KW-0406">Ion transport</keyword>
<feature type="domain" description="Potassium channel" evidence="11">
    <location>
        <begin position="9"/>
        <end position="65"/>
    </location>
</feature>
<dbReference type="Gene3D" id="1.10.287.70">
    <property type="match status" value="1"/>
</dbReference>
<feature type="region of interest" description="Disordered" evidence="9">
    <location>
        <begin position="292"/>
        <end position="361"/>
    </location>
</feature>
<feature type="transmembrane region" description="Helical" evidence="10">
    <location>
        <begin position="107"/>
        <end position="128"/>
    </location>
</feature>
<evidence type="ECO:0000256" key="1">
    <source>
        <dbReference type="ARBA" id="ARBA00004141"/>
    </source>
</evidence>
<keyword evidence="13" id="KW-1185">Reference proteome</keyword>
<dbReference type="Pfam" id="PF07885">
    <property type="entry name" value="Ion_trans_2"/>
    <property type="match status" value="2"/>
</dbReference>
<dbReference type="PANTHER" id="PTHR11003:SF86">
    <property type="entry name" value="POTASSIUM CHANNEL DOMAIN-CONTAINING PROTEIN"/>
    <property type="match status" value="1"/>
</dbReference>
<dbReference type="PRINTS" id="PR01333">
    <property type="entry name" value="2POREKCHANEL"/>
</dbReference>
<evidence type="ECO:0000259" key="11">
    <source>
        <dbReference type="Pfam" id="PF07885"/>
    </source>
</evidence>
<comment type="similarity">
    <text evidence="8">Belongs to the two pore domain potassium channel (TC 1.A.1.8) family.</text>
</comment>
<dbReference type="GO" id="GO:0005886">
    <property type="term" value="C:plasma membrane"/>
    <property type="evidence" value="ECO:0007669"/>
    <property type="project" value="TreeGrafter"/>
</dbReference>
<dbReference type="Proteomes" id="UP001432322">
    <property type="component" value="Unassembled WGS sequence"/>
</dbReference>
<evidence type="ECO:0000256" key="9">
    <source>
        <dbReference type="SAM" id="MobiDB-lite"/>
    </source>
</evidence>
<keyword evidence="4 10" id="KW-1133">Transmembrane helix</keyword>
<dbReference type="GO" id="GO:0030322">
    <property type="term" value="P:stabilization of membrane potential"/>
    <property type="evidence" value="ECO:0007669"/>
    <property type="project" value="TreeGrafter"/>
</dbReference>
<feature type="domain" description="Potassium channel" evidence="11">
    <location>
        <begin position="114"/>
        <end position="187"/>
    </location>
</feature>
<organism evidence="12 13">
    <name type="scientific">Pristionchus fissidentatus</name>
    <dbReference type="NCBI Taxonomy" id="1538716"/>
    <lineage>
        <taxon>Eukaryota</taxon>
        <taxon>Metazoa</taxon>
        <taxon>Ecdysozoa</taxon>
        <taxon>Nematoda</taxon>
        <taxon>Chromadorea</taxon>
        <taxon>Rhabditida</taxon>
        <taxon>Rhabditina</taxon>
        <taxon>Diplogasteromorpha</taxon>
        <taxon>Diplogasteroidea</taxon>
        <taxon>Neodiplogasteridae</taxon>
        <taxon>Pristionchus</taxon>
    </lineage>
</organism>
<evidence type="ECO:0000256" key="5">
    <source>
        <dbReference type="ARBA" id="ARBA00023065"/>
    </source>
</evidence>
<evidence type="ECO:0000256" key="7">
    <source>
        <dbReference type="ARBA" id="ARBA00023303"/>
    </source>
</evidence>
<dbReference type="InterPro" id="IPR013099">
    <property type="entry name" value="K_chnl_dom"/>
</dbReference>
<dbReference type="GO" id="GO:0022841">
    <property type="term" value="F:potassium ion leak channel activity"/>
    <property type="evidence" value="ECO:0007669"/>
    <property type="project" value="TreeGrafter"/>
</dbReference>
<evidence type="ECO:0000256" key="10">
    <source>
        <dbReference type="SAM" id="Phobius"/>
    </source>
</evidence>
<feature type="non-terminal residue" evidence="12">
    <location>
        <position position="589"/>
    </location>
</feature>
<name>A0AAV5VHI6_9BILA</name>
<keyword evidence="7 8" id="KW-0407">Ion channel</keyword>
<evidence type="ECO:0000256" key="6">
    <source>
        <dbReference type="ARBA" id="ARBA00023136"/>
    </source>
</evidence>
<protein>
    <recommendedName>
        <fullName evidence="11">Potassium channel domain-containing protein</fullName>
    </recommendedName>
</protein>
<dbReference type="InterPro" id="IPR003280">
    <property type="entry name" value="2pore_dom_K_chnl"/>
</dbReference>
<feature type="region of interest" description="Disordered" evidence="9">
    <location>
        <begin position="546"/>
        <end position="575"/>
    </location>
</feature>
<feature type="non-terminal residue" evidence="12">
    <location>
        <position position="1"/>
    </location>
</feature>
<dbReference type="GO" id="GO:0015271">
    <property type="term" value="F:outward rectifier potassium channel activity"/>
    <property type="evidence" value="ECO:0007669"/>
    <property type="project" value="TreeGrafter"/>
</dbReference>